<dbReference type="AlphaFoldDB" id="A0A5M9J6W1"/>
<evidence type="ECO:0000313" key="1">
    <source>
        <dbReference type="EMBL" id="KAA8565244.1"/>
    </source>
</evidence>
<reference evidence="1 2" key="1">
    <citation type="submission" date="2019-06" db="EMBL/GenBank/DDBJ databases">
        <title>Genome Sequence of the Brown Rot Fungal Pathogen Monilinia fructicola.</title>
        <authorList>
            <person name="De Miccolis Angelini R.M."/>
            <person name="Landi L."/>
            <person name="Abate D."/>
            <person name="Pollastro S."/>
            <person name="Romanazzi G."/>
            <person name="Faretra F."/>
        </authorList>
    </citation>
    <scope>NUCLEOTIDE SEQUENCE [LARGE SCALE GENOMIC DNA]</scope>
    <source>
        <strain evidence="1 2">Mfrc123</strain>
    </source>
</reference>
<organism evidence="1 2">
    <name type="scientific">Monilinia fructicola</name>
    <name type="common">Brown rot fungus</name>
    <name type="synonym">Ciboria fructicola</name>
    <dbReference type="NCBI Taxonomy" id="38448"/>
    <lineage>
        <taxon>Eukaryota</taxon>
        <taxon>Fungi</taxon>
        <taxon>Dikarya</taxon>
        <taxon>Ascomycota</taxon>
        <taxon>Pezizomycotina</taxon>
        <taxon>Leotiomycetes</taxon>
        <taxon>Helotiales</taxon>
        <taxon>Sclerotiniaceae</taxon>
        <taxon>Monilinia</taxon>
    </lineage>
</organism>
<protein>
    <submittedName>
        <fullName evidence="1">Uncharacterized protein</fullName>
    </submittedName>
</protein>
<comment type="caution">
    <text evidence="1">The sequence shown here is derived from an EMBL/GenBank/DDBJ whole genome shotgun (WGS) entry which is preliminary data.</text>
</comment>
<name>A0A5M9J6W1_MONFR</name>
<dbReference type="EMBL" id="VICG01000014">
    <property type="protein sequence ID" value="KAA8565244.1"/>
    <property type="molecule type" value="Genomic_DNA"/>
</dbReference>
<sequence>MAVKREPAAAKSSNCVKRLHFDLSCLVGLSWVELCCVDLKLIDRKEIGKVCECPEESERRFKKDSIRKVVQCLIKTATTTRDDANRKVHK</sequence>
<accession>A0A5M9J6W1</accession>
<proteinExistence type="predicted"/>
<gene>
    <name evidence="1" type="ORF">EYC84_010974</name>
</gene>
<dbReference type="Proteomes" id="UP000322873">
    <property type="component" value="Unassembled WGS sequence"/>
</dbReference>
<evidence type="ECO:0000313" key="2">
    <source>
        <dbReference type="Proteomes" id="UP000322873"/>
    </source>
</evidence>
<keyword evidence="2" id="KW-1185">Reference proteome</keyword>